<feature type="region of interest" description="Disordered" evidence="1">
    <location>
        <begin position="1"/>
        <end position="27"/>
    </location>
</feature>
<feature type="compositionally biased region" description="Basic and acidic residues" evidence="1">
    <location>
        <begin position="256"/>
        <end position="270"/>
    </location>
</feature>
<accession>A0A913YKA8</accession>
<dbReference type="GeneID" id="110241267"/>
<organism evidence="2 3">
    <name type="scientific">Exaiptasia diaphana</name>
    <name type="common">Tropical sea anemone</name>
    <name type="synonym">Aiptasia pulchella</name>
    <dbReference type="NCBI Taxonomy" id="2652724"/>
    <lineage>
        <taxon>Eukaryota</taxon>
        <taxon>Metazoa</taxon>
        <taxon>Cnidaria</taxon>
        <taxon>Anthozoa</taxon>
        <taxon>Hexacorallia</taxon>
        <taxon>Actiniaria</taxon>
        <taxon>Aiptasiidae</taxon>
        <taxon>Exaiptasia</taxon>
    </lineage>
</organism>
<dbReference type="Proteomes" id="UP000887567">
    <property type="component" value="Unplaced"/>
</dbReference>
<dbReference type="RefSeq" id="XP_028515539.1">
    <property type="nucleotide sequence ID" value="XM_028659738.1"/>
</dbReference>
<feature type="compositionally biased region" description="Polar residues" evidence="1">
    <location>
        <begin position="372"/>
        <end position="384"/>
    </location>
</feature>
<name>A0A913YKA8_EXADI</name>
<evidence type="ECO:0000313" key="3">
    <source>
        <dbReference type="Proteomes" id="UP000887567"/>
    </source>
</evidence>
<dbReference type="PROSITE" id="PS50330">
    <property type="entry name" value="UIM"/>
    <property type="match status" value="1"/>
</dbReference>
<feature type="region of interest" description="Disordered" evidence="1">
    <location>
        <begin position="94"/>
        <end position="172"/>
    </location>
</feature>
<evidence type="ECO:0000256" key="1">
    <source>
        <dbReference type="SAM" id="MobiDB-lite"/>
    </source>
</evidence>
<dbReference type="OMA" id="ICEEERW"/>
<reference evidence="2" key="1">
    <citation type="submission" date="2022-11" db="UniProtKB">
        <authorList>
            <consortium name="EnsemblMetazoa"/>
        </authorList>
    </citation>
    <scope>IDENTIFICATION</scope>
</reference>
<feature type="compositionally biased region" description="Polar residues" evidence="1">
    <location>
        <begin position="460"/>
        <end position="472"/>
    </location>
</feature>
<sequence length="480" mass="56121">MGQQWPNDDLLQQPLQESRHPEEGMDHPLEINLRQRRAMMEDYHQWDNNQGRAERDDNLAWEEQIRQQCYIEARREEEVQNFFTQLEALRQHEEQMQEQELRREMEAKKKDEEEQLRKAMEAKKKDEEEQLRKAMEAKKKDEEEQLHKAMEAKKKDEEEHLRKAIEDKKKDEEEKLCKAIEAKKKDEEEKLCKAIEAKKKDKEEQLRKAIEAKKKDEEEKLRKEIEVKRLQIKITNADVSSELMCSEDLSSMQEQGDIHDGTYATKERKTQPLQRSINPYEELKKLQIQKDQNMKIYKKEMIDNQVEREEPASSAPNHQLATGHGGQFSTNTLEMGHPVQQDTLMDGRKTSPAEQVDGTLSPEEVHIKYDNEQCSVTKEQQGSMQIEMLDQLERDRGKAPNNQELQSVETQQMNSEGAAAPNHQLSADDSGQFSMTTSGDEKPWKKKQPNQQNSGDGKKNQASQTEETSPSQKWEKTHDG</sequence>
<dbReference type="InterPro" id="IPR003903">
    <property type="entry name" value="UIM_dom"/>
</dbReference>
<dbReference type="AlphaFoldDB" id="A0A913YKA8"/>
<feature type="compositionally biased region" description="Polar residues" evidence="1">
    <location>
        <begin position="423"/>
        <end position="438"/>
    </location>
</feature>
<feature type="region of interest" description="Disordered" evidence="1">
    <location>
        <begin position="245"/>
        <end position="278"/>
    </location>
</feature>
<protein>
    <submittedName>
        <fullName evidence="2">Uncharacterized protein</fullName>
    </submittedName>
</protein>
<proteinExistence type="predicted"/>
<feature type="compositionally biased region" description="Basic and acidic residues" evidence="1">
    <location>
        <begin position="17"/>
        <end position="27"/>
    </location>
</feature>
<feature type="region of interest" description="Disordered" evidence="1">
    <location>
        <begin position="305"/>
        <end position="480"/>
    </location>
</feature>
<keyword evidence="3" id="KW-1185">Reference proteome</keyword>
<dbReference type="EnsemblMetazoa" id="XM_028659738.1">
    <property type="protein sequence ID" value="XP_028515539.1"/>
    <property type="gene ID" value="LOC110241267"/>
</dbReference>
<feature type="compositionally biased region" description="Polar residues" evidence="1">
    <location>
        <begin position="400"/>
        <end position="415"/>
    </location>
</feature>
<evidence type="ECO:0000313" key="2">
    <source>
        <dbReference type="EnsemblMetazoa" id="XP_028515539.1"/>
    </source>
</evidence>